<dbReference type="InterPro" id="IPR044876">
    <property type="entry name" value="HRDC_dom_sf"/>
</dbReference>
<dbReference type="PROSITE" id="PS50967">
    <property type="entry name" value="HRDC"/>
    <property type="match status" value="1"/>
</dbReference>
<dbReference type="Pfam" id="PF08378">
    <property type="entry name" value="NERD"/>
    <property type="match status" value="1"/>
</dbReference>
<dbReference type="RefSeq" id="WP_092592674.1">
    <property type="nucleotide sequence ID" value="NZ_FMWL01000020.1"/>
</dbReference>
<gene>
    <name evidence="3" type="ORF">SAMN03080599_02865</name>
</gene>
<dbReference type="InterPro" id="IPR010997">
    <property type="entry name" value="HRDC-like_sf"/>
</dbReference>
<dbReference type="InterPro" id="IPR002121">
    <property type="entry name" value="HRDC_dom"/>
</dbReference>
<dbReference type="PROSITE" id="PS50965">
    <property type="entry name" value="NERD"/>
    <property type="match status" value="1"/>
</dbReference>
<name>A0A1G5S789_9FIRM</name>
<evidence type="ECO:0000259" key="2">
    <source>
        <dbReference type="PROSITE" id="PS50967"/>
    </source>
</evidence>
<evidence type="ECO:0000313" key="4">
    <source>
        <dbReference type="Proteomes" id="UP000199208"/>
    </source>
</evidence>
<feature type="domain" description="NERD" evidence="1">
    <location>
        <begin position="50"/>
        <end position="168"/>
    </location>
</feature>
<dbReference type="AlphaFoldDB" id="A0A1G5S789"/>
<dbReference type="OrthoDB" id="9776650at2"/>
<organism evidence="3 4">
    <name type="scientific">Acidaminobacter hydrogenoformans DSM 2784</name>
    <dbReference type="NCBI Taxonomy" id="1120920"/>
    <lineage>
        <taxon>Bacteria</taxon>
        <taxon>Bacillati</taxon>
        <taxon>Bacillota</taxon>
        <taxon>Clostridia</taxon>
        <taxon>Peptostreptococcales</taxon>
        <taxon>Acidaminobacteraceae</taxon>
        <taxon>Acidaminobacter</taxon>
    </lineage>
</organism>
<dbReference type="STRING" id="1120920.SAMN03080599_02865"/>
<dbReference type="SMART" id="SM00341">
    <property type="entry name" value="HRDC"/>
    <property type="match status" value="1"/>
</dbReference>
<protein>
    <submittedName>
        <fullName evidence="3">HRDC domain-containing protein</fullName>
    </submittedName>
</protein>
<dbReference type="GO" id="GO:0000166">
    <property type="term" value="F:nucleotide binding"/>
    <property type="evidence" value="ECO:0007669"/>
    <property type="project" value="InterPro"/>
</dbReference>
<accession>A0A1G5S789</accession>
<dbReference type="GO" id="GO:0003676">
    <property type="term" value="F:nucleic acid binding"/>
    <property type="evidence" value="ECO:0007669"/>
    <property type="project" value="InterPro"/>
</dbReference>
<sequence>MGIFDKMNGPVFLKESSDASQQLEQLNRLHQSAAGNVKKQLELDMKLLSYGISGEETIAFELKNSFMPMVVLHDLFLEHEGLTAQIDYLVVTKKKVFVIECKNLFGNIEVNSNGDFIRSISFNGKVKKEGIYSPITQNQRHMDLLRKLRKDDKSNLLSKMLFDTFFEENYQSIVVLANQKTVINMKYAKKDVKEKIIRSDQLIDYMKRANSKSKNEPTSDKKMLEIAESYLGYHKEKSIDYSQKYQLLTDAQEVEDVINLMPTPAVSLEETEVYKRLKEYRLKKSREENIKAYYIYNNVQMEELIRAMPKTIEEMMQISGFGEAKCAKYGEDILGVLEGFR</sequence>
<evidence type="ECO:0000313" key="3">
    <source>
        <dbReference type="EMBL" id="SCZ81581.1"/>
    </source>
</evidence>
<feature type="domain" description="HRDC" evidence="2">
    <location>
        <begin position="267"/>
        <end position="341"/>
    </location>
</feature>
<evidence type="ECO:0000259" key="1">
    <source>
        <dbReference type="PROSITE" id="PS50965"/>
    </source>
</evidence>
<reference evidence="3 4" key="1">
    <citation type="submission" date="2016-10" db="EMBL/GenBank/DDBJ databases">
        <authorList>
            <person name="de Groot N.N."/>
        </authorList>
    </citation>
    <scope>NUCLEOTIDE SEQUENCE [LARGE SCALE GENOMIC DNA]</scope>
    <source>
        <strain evidence="3 4">DSM 2784</strain>
    </source>
</reference>
<dbReference type="InterPro" id="IPR011528">
    <property type="entry name" value="NERD"/>
</dbReference>
<dbReference type="SUPFAM" id="SSF47819">
    <property type="entry name" value="HRDC-like"/>
    <property type="match status" value="1"/>
</dbReference>
<dbReference type="Pfam" id="PF00570">
    <property type="entry name" value="HRDC"/>
    <property type="match status" value="1"/>
</dbReference>
<dbReference type="Gene3D" id="1.10.150.80">
    <property type="entry name" value="HRDC domain"/>
    <property type="match status" value="1"/>
</dbReference>
<keyword evidence="4" id="KW-1185">Reference proteome</keyword>
<dbReference type="EMBL" id="FMWL01000020">
    <property type="protein sequence ID" value="SCZ81581.1"/>
    <property type="molecule type" value="Genomic_DNA"/>
</dbReference>
<dbReference type="Proteomes" id="UP000199208">
    <property type="component" value="Unassembled WGS sequence"/>
</dbReference>
<proteinExistence type="predicted"/>